<evidence type="ECO:0000256" key="1">
    <source>
        <dbReference type="ARBA" id="ARBA00004651"/>
    </source>
</evidence>
<evidence type="ECO:0000256" key="6">
    <source>
        <dbReference type="ARBA" id="ARBA00038076"/>
    </source>
</evidence>
<feature type="domain" description="ABC3 transporter permease C-terminal" evidence="8">
    <location>
        <begin position="296"/>
        <end position="408"/>
    </location>
</feature>
<feature type="transmembrane region" description="Helical" evidence="7">
    <location>
        <begin position="378"/>
        <end position="398"/>
    </location>
</feature>
<evidence type="ECO:0000256" key="7">
    <source>
        <dbReference type="SAM" id="Phobius"/>
    </source>
</evidence>
<evidence type="ECO:0000256" key="4">
    <source>
        <dbReference type="ARBA" id="ARBA00022989"/>
    </source>
</evidence>
<accession>A0ABR5ASL5</accession>
<evidence type="ECO:0000256" key="5">
    <source>
        <dbReference type="ARBA" id="ARBA00023136"/>
    </source>
</evidence>
<evidence type="ECO:0000259" key="9">
    <source>
        <dbReference type="Pfam" id="PF12704"/>
    </source>
</evidence>
<keyword evidence="3 7" id="KW-0812">Transmembrane</keyword>
<feature type="domain" description="MacB-like periplasmic core" evidence="9">
    <location>
        <begin position="19"/>
        <end position="252"/>
    </location>
</feature>
<keyword evidence="11" id="KW-1185">Reference proteome</keyword>
<feature type="transmembrane region" description="Helical" evidence="7">
    <location>
        <begin position="335"/>
        <end position="358"/>
    </location>
</feature>
<organism evidence="10 11">
    <name type="scientific">Bacillus badius</name>
    <dbReference type="NCBI Taxonomy" id="1455"/>
    <lineage>
        <taxon>Bacteria</taxon>
        <taxon>Bacillati</taxon>
        <taxon>Bacillota</taxon>
        <taxon>Bacilli</taxon>
        <taxon>Bacillales</taxon>
        <taxon>Bacillaceae</taxon>
        <taxon>Pseudobacillus</taxon>
    </lineage>
</organism>
<evidence type="ECO:0000313" key="10">
    <source>
        <dbReference type="EMBL" id="KIL77654.1"/>
    </source>
</evidence>
<dbReference type="PANTHER" id="PTHR30572:SF4">
    <property type="entry name" value="ABC TRANSPORTER PERMEASE YTRF"/>
    <property type="match status" value="1"/>
</dbReference>
<evidence type="ECO:0000256" key="3">
    <source>
        <dbReference type="ARBA" id="ARBA00022692"/>
    </source>
</evidence>
<evidence type="ECO:0000259" key="8">
    <source>
        <dbReference type="Pfam" id="PF02687"/>
    </source>
</evidence>
<feature type="transmembrane region" description="Helical" evidence="7">
    <location>
        <begin position="288"/>
        <end position="314"/>
    </location>
</feature>
<dbReference type="RefSeq" id="WP_041099240.1">
    <property type="nucleotide sequence ID" value="NZ_BSSZ01000005.1"/>
</dbReference>
<keyword evidence="2" id="KW-1003">Cell membrane</keyword>
<keyword evidence="5 7" id="KW-0472">Membrane</keyword>
<name>A0ABR5ASL5_BACBA</name>
<keyword evidence="4 7" id="KW-1133">Transmembrane helix</keyword>
<comment type="caution">
    <text evidence="10">The sequence shown here is derived from an EMBL/GenBank/DDBJ whole genome shotgun (WGS) entry which is preliminary data.</text>
</comment>
<dbReference type="PANTHER" id="PTHR30572">
    <property type="entry name" value="MEMBRANE COMPONENT OF TRANSPORTER-RELATED"/>
    <property type="match status" value="1"/>
</dbReference>
<keyword evidence="10" id="KW-0067">ATP-binding</keyword>
<dbReference type="InterPro" id="IPR003838">
    <property type="entry name" value="ABC3_permease_C"/>
</dbReference>
<evidence type="ECO:0000313" key="11">
    <source>
        <dbReference type="Proteomes" id="UP000031982"/>
    </source>
</evidence>
<evidence type="ECO:0000256" key="2">
    <source>
        <dbReference type="ARBA" id="ARBA00022475"/>
    </source>
</evidence>
<gene>
    <name evidence="10" type="ORF">SD77_1327</name>
</gene>
<protein>
    <submittedName>
        <fullName evidence="10">Macrolide export ATP-binding/permease protein MacB</fullName>
    </submittedName>
</protein>
<dbReference type="EMBL" id="JXLP01000013">
    <property type="protein sequence ID" value="KIL77654.1"/>
    <property type="molecule type" value="Genomic_DNA"/>
</dbReference>
<proteinExistence type="inferred from homology"/>
<dbReference type="Pfam" id="PF02687">
    <property type="entry name" value="FtsX"/>
    <property type="match status" value="1"/>
</dbReference>
<dbReference type="Pfam" id="PF12704">
    <property type="entry name" value="MacB_PCD"/>
    <property type="match status" value="1"/>
</dbReference>
<keyword evidence="10" id="KW-0547">Nucleotide-binding</keyword>
<dbReference type="GO" id="GO:0005524">
    <property type="term" value="F:ATP binding"/>
    <property type="evidence" value="ECO:0007669"/>
    <property type="project" value="UniProtKB-KW"/>
</dbReference>
<comment type="similarity">
    <text evidence="6">Belongs to the ABC-4 integral membrane protein family.</text>
</comment>
<feature type="transmembrane region" description="Helical" evidence="7">
    <location>
        <begin position="20"/>
        <end position="40"/>
    </location>
</feature>
<reference evidence="10 11" key="1">
    <citation type="submission" date="2015-01" db="EMBL/GenBank/DDBJ databases">
        <title>Genome Assembly of Bacillus badius MTCC 1458.</title>
        <authorList>
            <person name="Verma A."/>
            <person name="Khatri I."/>
            <person name="Mual P."/>
            <person name="Subramanian S."/>
            <person name="Krishnamurthi S."/>
        </authorList>
    </citation>
    <scope>NUCLEOTIDE SEQUENCE [LARGE SCALE GENOMIC DNA]</scope>
    <source>
        <strain evidence="10 11">MTCC 1458</strain>
    </source>
</reference>
<sequence length="415" mass="44869">MLDNLKLSFQSIFAHKMRSVLTMLGVIIGIASIIAIVAMIEGQKESLKSSLVGTGNNSIAIMFQSPEAAAMGGSDMVMMGGGEEDPPDVIPTITDEQLEEAKVPDLVKSIAVFYQNYTQAYHLNNLSDSELYAVDDKYFSIFPIKMLEGRKIAPVEHKNGSQVAMINEATRDALFPEGSAINQVIELNKVPFRVVGVYADEKSEEDNMFMMDAGMGKIYLPKSAWPHLGSFNDIPQVLVQAYHSDQLEEAGQVVADSLNSQLPATSTWQYSIPDLQQIMEDINEFNQAFTLLLGGIASISLLVGGIGVMNIMLVSVTERTREIGIKKALGAKRSVILWQFLTESAVLTSIGGIIGVLVGLGGAKAISYFAHLPFAAPVPAIIGSVVFSMAVGIIFGLIPSMKAAKMKPIDALRYE</sequence>
<dbReference type="InterPro" id="IPR025857">
    <property type="entry name" value="MacB_PCD"/>
</dbReference>
<comment type="subcellular location">
    <subcellularLocation>
        <location evidence="1">Cell membrane</location>
        <topology evidence="1">Multi-pass membrane protein</topology>
    </subcellularLocation>
</comment>
<dbReference type="InterPro" id="IPR050250">
    <property type="entry name" value="Macrolide_Exporter_MacB"/>
</dbReference>
<dbReference type="Proteomes" id="UP000031982">
    <property type="component" value="Unassembled WGS sequence"/>
</dbReference>